<reference evidence="5 6" key="1">
    <citation type="submission" date="2019-01" db="EMBL/GenBank/DDBJ databases">
        <title>Sinorhodobacter populi sp. nov. isolated from the symptomatic bark tissue of Populus euramericana canker.</title>
        <authorList>
            <person name="Xu G."/>
        </authorList>
    </citation>
    <scope>NUCLEOTIDE SEQUENCE [LARGE SCALE GENOMIC DNA]</scope>
    <source>
        <strain evidence="5 6">D19-10-3-21</strain>
    </source>
</reference>
<dbReference type="PRINTS" id="PR00413">
    <property type="entry name" value="HADHALOGNASE"/>
</dbReference>
<proteinExistence type="inferred from homology"/>
<dbReference type="EC" id="3.1.3.18" evidence="4"/>
<dbReference type="SFLD" id="SFLDG01129">
    <property type="entry name" value="C1.5:_HAD__Beta-PGM__Phosphata"/>
    <property type="match status" value="1"/>
</dbReference>
<dbReference type="RefSeq" id="WP_128237236.1">
    <property type="nucleotide sequence ID" value="NZ_SAUX01000010.1"/>
</dbReference>
<dbReference type="PANTHER" id="PTHR43434">
    <property type="entry name" value="PHOSPHOGLYCOLATE PHOSPHATASE"/>
    <property type="match status" value="1"/>
</dbReference>
<evidence type="ECO:0000256" key="3">
    <source>
        <dbReference type="ARBA" id="ARBA00006171"/>
    </source>
</evidence>
<dbReference type="InterPro" id="IPR006439">
    <property type="entry name" value="HAD-SF_hydro_IA"/>
</dbReference>
<dbReference type="EMBL" id="SAUX01000010">
    <property type="protein sequence ID" value="RWR29723.1"/>
    <property type="molecule type" value="Genomic_DNA"/>
</dbReference>
<reference evidence="5 6" key="2">
    <citation type="submission" date="2019-01" db="EMBL/GenBank/DDBJ databases">
        <authorList>
            <person name="Li Y."/>
        </authorList>
    </citation>
    <scope>NUCLEOTIDE SEQUENCE [LARGE SCALE GENOMIC DNA]</scope>
    <source>
        <strain evidence="5 6">D19-10-3-21</strain>
    </source>
</reference>
<gene>
    <name evidence="5" type="ORF">D2T31_09800</name>
</gene>
<dbReference type="Proteomes" id="UP000285295">
    <property type="component" value="Unassembled WGS sequence"/>
</dbReference>
<dbReference type="OrthoDB" id="9797743at2"/>
<comment type="caution">
    <text evidence="5">The sequence shown here is derived from an EMBL/GenBank/DDBJ whole genome shotgun (WGS) entry which is preliminary data.</text>
</comment>
<dbReference type="Gene3D" id="1.10.150.240">
    <property type="entry name" value="Putative phosphatase, domain 2"/>
    <property type="match status" value="1"/>
</dbReference>
<dbReference type="Pfam" id="PF00702">
    <property type="entry name" value="Hydrolase"/>
    <property type="match status" value="1"/>
</dbReference>
<dbReference type="NCBIfam" id="TIGR01549">
    <property type="entry name" value="HAD-SF-IA-v1"/>
    <property type="match status" value="1"/>
</dbReference>
<dbReference type="GO" id="GO:0008967">
    <property type="term" value="F:phosphoglycolate phosphatase activity"/>
    <property type="evidence" value="ECO:0007669"/>
    <property type="project" value="UniProtKB-EC"/>
</dbReference>
<evidence type="ECO:0000256" key="4">
    <source>
        <dbReference type="ARBA" id="ARBA00013078"/>
    </source>
</evidence>
<dbReference type="InterPro" id="IPR023198">
    <property type="entry name" value="PGP-like_dom2"/>
</dbReference>
<dbReference type="InterPro" id="IPR050155">
    <property type="entry name" value="HAD-like_hydrolase_sf"/>
</dbReference>
<dbReference type="InterPro" id="IPR023214">
    <property type="entry name" value="HAD_sf"/>
</dbReference>
<dbReference type="GO" id="GO:0005829">
    <property type="term" value="C:cytosol"/>
    <property type="evidence" value="ECO:0007669"/>
    <property type="project" value="TreeGrafter"/>
</dbReference>
<evidence type="ECO:0000313" key="6">
    <source>
        <dbReference type="Proteomes" id="UP000285295"/>
    </source>
</evidence>
<dbReference type="InterPro" id="IPR036412">
    <property type="entry name" value="HAD-like_sf"/>
</dbReference>
<dbReference type="SUPFAM" id="SSF56784">
    <property type="entry name" value="HAD-like"/>
    <property type="match status" value="1"/>
</dbReference>
<comment type="catalytic activity">
    <reaction evidence="1">
        <text>2-phosphoglycolate + H2O = glycolate + phosphate</text>
        <dbReference type="Rhea" id="RHEA:14369"/>
        <dbReference type="ChEBI" id="CHEBI:15377"/>
        <dbReference type="ChEBI" id="CHEBI:29805"/>
        <dbReference type="ChEBI" id="CHEBI:43474"/>
        <dbReference type="ChEBI" id="CHEBI:58033"/>
        <dbReference type="EC" id="3.1.3.18"/>
    </reaction>
</comment>
<dbReference type="GO" id="GO:0006281">
    <property type="term" value="P:DNA repair"/>
    <property type="evidence" value="ECO:0007669"/>
    <property type="project" value="TreeGrafter"/>
</dbReference>
<dbReference type="PANTHER" id="PTHR43434:SF1">
    <property type="entry name" value="PHOSPHOGLYCOLATE PHOSPHATASE"/>
    <property type="match status" value="1"/>
</dbReference>
<accession>A0A443KAQ6</accession>
<evidence type="ECO:0000313" key="5">
    <source>
        <dbReference type="EMBL" id="RWR29723.1"/>
    </source>
</evidence>
<dbReference type="Gene3D" id="3.40.50.1000">
    <property type="entry name" value="HAD superfamily/HAD-like"/>
    <property type="match status" value="1"/>
</dbReference>
<sequence>MTDISAVIFDKDGTLFDFQKTWGGWAAAALDTLAGGDRALADRLARAMRYDPVAQRFAPDSLVIAGTTGEVAHLLQPLLPHFGVDQLADELNRLSCDAPQTPAVDLPACLGGLRARGLPLGLVTNDSEAGARAHLHGAGVAGLFDFIAGYDSGYGAKPEPGQLLAFAHAVGIAPARIAMVGDSLHDLAAARAAGMRAVGVLTGPATQSVLAPAADVVLTDIGGLPGWLDSGARVFRKPA</sequence>
<dbReference type="AlphaFoldDB" id="A0A443KAQ6"/>
<comment type="similarity">
    <text evidence="3">Belongs to the HAD-like hydrolase superfamily. CbbY/CbbZ/Gph/YieH family.</text>
</comment>
<evidence type="ECO:0000256" key="1">
    <source>
        <dbReference type="ARBA" id="ARBA00000830"/>
    </source>
</evidence>
<name>A0A443KAQ6_9RHOB</name>
<dbReference type="SFLD" id="SFLDS00003">
    <property type="entry name" value="Haloacid_Dehalogenase"/>
    <property type="match status" value="1"/>
</dbReference>
<keyword evidence="5" id="KW-0378">Hydrolase</keyword>
<comment type="pathway">
    <text evidence="2">Organic acid metabolism; glycolate biosynthesis; glycolate from 2-phosphoglycolate: step 1/1.</text>
</comment>
<evidence type="ECO:0000256" key="2">
    <source>
        <dbReference type="ARBA" id="ARBA00004818"/>
    </source>
</evidence>
<protein>
    <recommendedName>
        <fullName evidence="4">phosphoglycolate phosphatase</fullName>
        <ecNumber evidence="4">3.1.3.18</ecNumber>
    </recommendedName>
</protein>
<organism evidence="5 6">
    <name type="scientific">Paenirhodobacter populi</name>
    <dbReference type="NCBI Taxonomy" id="2306993"/>
    <lineage>
        <taxon>Bacteria</taxon>
        <taxon>Pseudomonadati</taxon>
        <taxon>Pseudomonadota</taxon>
        <taxon>Alphaproteobacteria</taxon>
        <taxon>Rhodobacterales</taxon>
        <taxon>Rhodobacter group</taxon>
        <taxon>Paenirhodobacter</taxon>
    </lineage>
</organism>